<evidence type="ECO:0000256" key="2">
    <source>
        <dbReference type="ARBA" id="ARBA00022964"/>
    </source>
</evidence>
<dbReference type="InterPro" id="IPR037120">
    <property type="entry name" value="Haem_peroxidase_sf_animal"/>
</dbReference>
<feature type="region of interest" description="Disordered" evidence="5">
    <location>
        <begin position="150"/>
        <end position="188"/>
    </location>
</feature>
<name>A0A0C3S4C2_PHLG1</name>
<dbReference type="InterPro" id="IPR019791">
    <property type="entry name" value="Haem_peroxidase_animal"/>
</dbReference>
<feature type="compositionally biased region" description="Polar residues" evidence="5">
    <location>
        <begin position="150"/>
        <end position="164"/>
    </location>
</feature>
<evidence type="ECO:0008006" key="8">
    <source>
        <dbReference type="Google" id="ProtNLM"/>
    </source>
</evidence>
<organism evidence="6 7">
    <name type="scientific">Phlebiopsis gigantea (strain 11061_1 CR5-6)</name>
    <name type="common">White-rot fungus</name>
    <name type="synonym">Peniophora gigantea</name>
    <dbReference type="NCBI Taxonomy" id="745531"/>
    <lineage>
        <taxon>Eukaryota</taxon>
        <taxon>Fungi</taxon>
        <taxon>Dikarya</taxon>
        <taxon>Basidiomycota</taxon>
        <taxon>Agaricomycotina</taxon>
        <taxon>Agaricomycetes</taxon>
        <taxon>Polyporales</taxon>
        <taxon>Phanerochaetaceae</taxon>
        <taxon>Phlebiopsis</taxon>
    </lineage>
</organism>
<evidence type="ECO:0000256" key="5">
    <source>
        <dbReference type="SAM" id="MobiDB-lite"/>
    </source>
</evidence>
<dbReference type="GO" id="GO:0051213">
    <property type="term" value="F:dioxygenase activity"/>
    <property type="evidence" value="ECO:0007669"/>
    <property type="project" value="UniProtKB-KW"/>
</dbReference>
<dbReference type="EMBL" id="KN840558">
    <property type="protein sequence ID" value="KIP04927.1"/>
    <property type="molecule type" value="Genomic_DNA"/>
</dbReference>
<evidence type="ECO:0000313" key="7">
    <source>
        <dbReference type="Proteomes" id="UP000053257"/>
    </source>
</evidence>
<dbReference type="Gene3D" id="1.10.640.10">
    <property type="entry name" value="Haem peroxidase domain superfamily, animal type"/>
    <property type="match status" value="2"/>
</dbReference>
<reference evidence="6 7" key="1">
    <citation type="journal article" date="2014" name="PLoS Genet.">
        <title>Analysis of the Phlebiopsis gigantea genome, transcriptome and secretome provides insight into its pioneer colonization strategies of wood.</title>
        <authorList>
            <person name="Hori C."/>
            <person name="Ishida T."/>
            <person name="Igarashi K."/>
            <person name="Samejima M."/>
            <person name="Suzuki H."/>
            <person name="Master E."/>
            <person name="Ferreira P."/>
            <person name="Ruiz-Duenas F.J."/>
            <person name="Held B."/>
            <person name="Canessa P."/>
            <person name="Larrondo L.F."/>
            <person name="Schmoll M."/>
            <person name="Druzhinina I.S."/>
            <person name="Kubicek C.P."/>
            <person name="Gaskell J.A."/>
            <person name="Kersten P."/>
            <person name="St John F."/>
            <person name="Glasner J."/>
            <person name="Sabat G."/>
            <person name="Splinter BonDurant S."/>
            <person name="Syed K."/>
            <person name="Yadav J."/>
            <person name="Mgbeahuruike A.C."/>
            <person name="Kovalchuk A."/>
            <person name="Asiegbu F.O."/>
            <person name="Lackner G."/>
            <person name="Hoffmeister D."/>
            <person name="Rencoret J."/>
            <person name="Gutierrez A."/>
            <person name="Sun H."/>
            <person name="Lindquist E."/>
            <person name="Barry K."/>
            <person name="Riley R."/>
            <person name="Grigoriev I.V."/>
            <person name="Henrissat B."/>
            <person name="Kues U."/>
            <person name="Berka R.M."/>
            <person name="Martinez A.T."/>
            <person name="Covert S.F."/>
            <person name="Blanchette R.A."/>
            <person name="Cullen D."/>
        </authorList>
    </citation>
    <scope>NUCLEOTIDE SEQUENCE [LARGE SCALE GENOMIC DNA]</scope>
    <source>
        <strain evidence="6 7">11061_1 CR5-6</strain>
    </source>
</reference>
<dbReference type="GO" id="GO:0046872">
    <property type="term" value="F:metal ion binding"/>
    <property type="evidence" value="ECO:0007669"/>
    <property type="project" value="UniProtKB-KW"/>
</dbReference>
<evidence type="ECO:0000256" key="3">
    <source>
        <dbReference type="ARBA" id="ARBA00023002"/>
    </source>
</evidence>
<dbReference type="GO" id="GO:0020037">
    <property type="term" value="F:heme binding"/>
    <property type="evidence" value="ECO:0007669"/>
    <property type="project" value="InterPro"/>
</dbReference>
<keyword evidence="7" id="KW-1185">Reference proteome</keyword>
<keyword evidence="2" id="KW-0223">Dioxygenase</keyword>
<sequence>MHDRLSNFLAFTDTVKLAQRELPDTGDGKYAYQVACKQTMPIFGPSAADVATHSTLSIAIEKVKTLVGQGSPIKDPVQTIKAALQAIEHPDAINDRLGLFVQGLAVLCTLPQDTDFAKTANAKAITLLYHSLPHPPAAYIGNDPAGSVPWTQANASAGSTSSWSAPPAQTSGAPPQPPPAPATSAVPPKRMPWAFREADGSNNNTWFPALGQSGRPYARDVQGGHPQPAHKAPDAGEVFDALLRSRGDFVPHPGGNSALTFAYASLVTHSLFRTKPTDATINNTTSYLDLSPLYGTNQAEQDLVRNKAAGRGLLWNDAFAEDRLILVPPAASALLVVFSRNHNYIAEMLLKINERKRWKDPDVAQLTPAQLAQQDEEIFQTARLVNCGHFMAMIFGDYVGGFLGLPRDGVGWCMNPFDPIKTEDGEFLGRGEGNHVSVEFNLLYRWHAVTAQKDIAWTEELFQRVFPGRDPTTLQPSDFGAVLGRQWGTLVDPNPRTRTFASMTRGQDGRFDDDALANILQTATETPAGAYRARGHPAVFRAVELGPGSGICCGYTMTRAILGDAVALVRGDRFYTTDYTPANLTSWGFQDCARDPDNGCFGAALPRLLMRHLPRHYPGTSVYALFPFFTPPVMKANLAKLGSVGQYADVDGTRPVPTPVPAVVDTVAGIRCVVQDPETFAEVSVLGRGAALLARGDVRMLDATPAHYAEEFRRMTEALIQRHSYRVDGLAGTRLDVVGNVANLVGVHWAADHLIGLPLKTRAAPKGLFTEQETRDMLALLYAAAHVDVQPEHAWTLQHASAEVAGVLEARVAANFRALSPGNPLAALAGCLASYVWPTEARKPAHALCNIHWDIPATRPQDVEHAIRTRSGSRTQTLGRSGAAAGLLLLGRRRTLPVGMSRPAVAQVPKRCNQRK</sequence>
<proteinExistence type="predicted"/>
<dbReference type="OrthoDB" id="823504at2759"/>
<dbReference type="AlphaFoldDB" id="A0A0C3S4C2"/>
<dbReference type="HOGENOM" id="CLU_002329_2_1_1"/>
<dbReference type="GO" id="GO:0006979">
    <property type="term" value="P:response to oxidative stress"/>
    <property type="evidence" value="ECO:0007669"/>
    <property type="project" value="InterPro"/>
</dbReference>
<accession>A0A0C3S4C2</accession>
<evidence type="ECO:0000256" key="4">
    <source>
        <dbReference type="ARBA" id="ARBA00023004"/>
    </source>
</evidence>
<evidence type="ECO:0000256" key="1">
    <source>
        <dbReference type="ARBA" id="ARBA00022723"/>
    </source>
</evidence>
<dbReference type="InterPro" id="IPR010255">
    <property type="entry name" value="Haem_peroxidase_sf"/>
</dbReference>
<gene>
    <name evidence="6" type="ORF">PHLGIDRAFT_36681</name>
</gene>
<keyword evidence="4" id="KW-0408">Iron</keyword>
<protein>
    <recommendedName>
        <fullName evidence="8">Heme peroxidase</fullName>
    </recommendedName>
</protein>
<dbReference type="STRING" id="745531.A0A0C3S4C2"/>
<keyword evidence="1" id="KW-0479">Metal-binding</keyword>
<keyword evidence="3" id="KW-0560">Oxidoreductase</keyword>
<dbReference type="GO" id="GO:0006631">
    <property type="term" value="P:fatty acid metabolic process"/>
    <property type="evidence" value="ECO:0007669"/>
    <property type="project" value="UniProtKB-ARBA"/>
</dbReference>
<evidence type="ECO:0000313" key="6">
    <source>
        <dbReference type="EMBL" id="KIP04927.1"/>
    </source>
</evidence>
<dbReference type="SUPFAM" id="SSF48113">
    <property type="entry name" value="Heme-dependent peroxidases"/>
    <property type="match status" value="1"/>
</dbReference>
<dbReference type="PANTHER" id="PTHR11903:SF37">
    <property type="entry name" value="PSI-PRODUCING OXYGENASE A"/>
    <property type="match status" value="1"/>
</dbReference>
<dbReference type="InterPro" id="IPR050783">
    <property type="entry name" value="Oxylipin_biosynth_metab"/>
</dbReference>
<dbReference type="PROSITE" id="PS50292">
    <property type="entry name" value="PEROXIDASE_3"/>
    <property type="match status" value="1"/>
</dbReference>
<dbReference type="PANTHER" id="PTHR11903">
    <property type="entry name" value="PROSTAGLANDIN G/H SYNTHASE"/>
    <property type="match status" value="1"/>
</dbReference>
<dbReference type="GO" id="GO:0004601">
    <property type="term" value="F:peroxidase activity"/>
    <property type="evidence" value="ECO:0007669"/>
    <property type="project" value="InterPro"/>
</dbReference>
<dbReference type="Proteomes" id="UP000053257">
    <property type="component" value="Unassembled WGS sequence"/>
</dbReference>